<feature type="compositionally biased region" description="Polar residues" evidence="1">
    <location>
        <begin position="74"/>
        <end position="84"/>
    </location>
</feature>
<keyword evidence="3" id="KW-1185">Reference proteome</keyword>
<proteinExistence type="predicted"/>
<feature type="compositionally biased region" description="Basic and acidic residues" evidence="1">
    <location>
        <begin position="44"/>
        <end position="71"/>
    </location>
</feature>
<feature type="compositionally biased region" description="Polar residues" evidence="1">
    <location>
        <begin position="1"/>
        <end position="13"/>
    </location>
</feature>
<evidence type="ECO:0000313" key="3">
    <source>
        <dbReference type="Proteomes" id="UP000298663"/>
    </source>
</evidence>
<organism evidence="2 3">
    <name type="scientific">Steinernema carpocapsae</name>
    <name type="common">Entomopathogenic nematode</name>
    <dbReference type="NCBI Taxonomy" id="34508"/>
    <lineage>
        <taxon>Eukaryota</taxon>
        <taxon>Metazoa</taxon>
        <taxon>Ecdysozoa</taxon>
        <taxon>Nematoda</taxon>
        <taxon>Chromadorea</taxon>
        <taxon>Rhabditida</taxon>
        <taxon>Tylenchina</taxon>
        <taxon>Panagrolaimomorpha</taxon>
        <taxon>Strongyloidoidea</taxon>
        <taxon>Steinernematidae</taxon>
        <taxon>Steinernema</taxon>
    </lineage>
</organism>
<comment type="caution">
    <text evidence="2">The sequence shown here is derived from an EMBL/GenBank/DDBJ whole genome shotgun (WGS) entry which is preliminary data.</text>
</comment>
<evidence type="ECO:0000313" key="2">
    <source>
        <dbReference type="EMBL" id="TMS38932.1"/>
    </source>
</evidence>
<gene>
    <name evidence="2" type="ORF">L596_005554</name>
</gene>
<name>A0A4U8UZM0_STECR</name>
<feature type="region of interest" description="Disordered" evidence="1">
    <location>
        <begin position="44"/>
        <end position="84"/>
    </location>
</feature>
<accession>A0A4U8UZM0</accession>
<dbReference type="EMBL" id="AZBU02000001">
    <property type="protein sequence ID" value="TMS38932.1"/>
    <property type="molecule type" value="Genomic_DNA"/>
</dbReference>
<dbReference type="Proteomes" id="UP000298663">
    <property type="component" value="Unassembled WGS sequence"/>
</dbReference>
<evidence type="ECO:0000256" key="1">
    <source>
        <dbReference type="SAM" id="MobiDB-lite"/>
    </source>
</evidence>
<reference evidence="2 3" key="2">
    <citation type="journal article" date="2019" name="G3 (Bethesda)">
        <title>Hybrid Assembly of the Genome of the Entomopathogenic Nematode Steinernema carpocapsae Identifies the X-Chromosome.</title>
        <authorList>
            <person name="Serra L."/>
            <person name="Macchietto M."/>
            <person name="Macias-Munoz A."/>
            <person name="McGill C.J."/>
            <person name="Rodriguez I.M."/>
            <person name="Rodriguez B."/>
            <person name="Murad R."/>
            <person name="Mortazavi A."/>
        </authorList>
    </citation>
    <scope>NUCLEOTIDE SEQUENCE [LARGE SCALE GENOMIC DNA]</scope>
    <source>
        <strain evidence="2 3">ALL</strain>
    </source>
</reference>
<sequence length="84" mass="9550">MSPNHQKLNTFSDEGSYPEYDGGHVYGDDIVIKSNEIVKTPIVSKEKSEEVEDKVQDDVDKLTTTTEEPRSPKTRQTTFETPMM</sequence>
<reference evidence="2 3" key="1">
    <citation type="journal article" date="2015" name="Genome Biol.">
        <title>Comparative genomics of Steinernema reveals deeply conserved gene regulatory networks.</title>
        <authorList>
            <person name="Dillman A.R."/>
            <person name="Macchietto M."/>
            <person name="Porter C.F."/>
            <person name="Rogers A."/>
            <person name="Williams B."/>
            <person name="Antoshechkin I."/>
            <person name="Lee M.M."/>
            <person name="Goodwin Z."/>
            <person name="Lu X."/>
            <person name="Lewis E.E."/>
            <person name="Goodrich-Blair H."/>
            <person name="Stock S.P."/>
            <person name="Adams B.J."/>
            <person name="Sternberg P.W."/>
            <person name="Mortazavi A."/>
        </authorList>
    </citation>
    <scope>NUCLEOTIDE SEQUENCE [LARGE SCALE GENOMIC DNA]</scope>
    <source>
        <strain evidence="2 3">ALL</strain>
    </source>
</reference>
<feature type="region of interest" description="Disordered" evidence="1">
    <location>
        <begin position="1"/>
        <end position="25"/>
    </location>
</feature>
<protein>
    <submittedName>
        <fullName evidence="2">Uncharacterized protein</fullName>
    </submittedName>
</protein>
<dbReference type="AlphaFoldDB" id="A0A4U8UZM0"/>